<dbReference type="AlphaFoldDB" id="A0A5J5FAR0"/>
<proteinExistence type="predicted"/>
<feature type="compositionally biased region" description="Basic and acidic residues" evidence="1">
    <location>
        <begin position="275"/>
        <end position="294"/>
    </location>
</feature>
<comment type="caution">
    <text evidence="2">The sequence shown here is derived from an EMBL/GenBank/DDBJ whole genome shotgun (WGS) entry which is preliminary data.</text>
</comment>
<feature type="region of interest" description="Disordered" evidence="1">
    <location>
        <begin position="225"/>
        <end position="301"/>
    </location>
</feature>
<evidence type="ECO:0000313" key="3">
    <source>
        <dbReference type="Proteomes" id="UP000326924"/>
    </source>
</evidence>
<evidence type="ECO:0000313" key="2">
    <source>
        <dbReference type="EMBL" id="KAA8914384.1"/>
    </source>
</evidence>
<reference evidence="2 3" key="1">
    <citation type="submission" date="2019-09" db="EMBL/GenBank/DDBJ databases">
        <title>Draft genome of the ectomycorrhizal ascomycete Sphaerosporella brunnea.</title>
        <authorList>
            <consortium name="DOE Joint Genome Institute"/>
            <person name="Benucci G.M."/>
            <person name="Marozzi G."/>
            <person name="Antonielli L."/>
            <person name="Sanchez S."/>
            <person name="Marco P."/>
            <person name="Wang X."/>
            <person name="Falini L.B."/>
            <person name="Barry K."/>
            <person name="Haridas S."/>
            <person name="Lipzen A."/>
            <person name="Labutti K."/>
            <person name="Grigoriev I.V."/>
            <person name="Murat C."/>
            <person name="Martin F."/>
            <person name="Albertini E."/>
            <person name="Donnini D."/>
            <person name="Bonito G."/>
        </authorList>
    </citation>
    <scope>NUCLEOTIDE SEQUENCE [LARGE SCALE GENOMIC DNA]</scope>
    <source>
        <strain evidence="2 3">Sb_GMNB300</strain>
    </source>
</reference>
<sequence>MQCRHLELMELEQSFRVLFELDPTNVDAVPGTTVDAVRGTTVELTIEQPHVPPQDPVKLQLPATVEPELASPMLIQHSENLLTEVSPAQSESELMDQEEACVVDDIGAHYGLPVLRVLATDRPPPEPGEELIDEEEACAVDDDGETYAFPVLRVLPTDRPPPQPGQELIDEEEACAVNATGADDVLLVLRVFAGITETTIEAFSTPIQHGYTVEKPLRGYALPAPQQTVSCRPPPKPGDVSRDTRASGSTTATRRTIRLKASRRDRLGRVTARNGTEREGGRRTVKGDGSERMSARRGHRA</sequence>
<dbReference type="InParanoid" id="A0A5J5FAR0"/>
<gene>
    <name evidence="2" type="ORF">FN846DRAFT_886002</name>
</gene>
<organism evidence="2 3">
    <name type="scientific">Sphaerosporella brunnea</name>
    <dbReference type="NCBI Taxonomy" id="1250544"/>
    <lineage>
        <taxon>Eukaryota</taxon>
        <taxon>Fungi</taxon>
        <taxon>Dikarya</taxon>
        <taxon>Ascomycota</taxon>
        <taxon>Pezizomycotina</taxon>
        <taxon>Pezizomycetes</taxon>
        <taxon>Pezizales</taxon>
        <taxon>Pyronemataceae</taxon>
        <taxon>Sphaerosporella</taxon>
    </lineage>
</organism>
<protein>
    <submittedName>
        <fullName evidence="2">Uncharacterized protein</fullName>
    </submittedName>
</protein>
<dbReference type="Proteomes" id="UP000326924">
    <property type="component" value="Unassembled WGS sequence"/>
</dbReference>
<evidence type="ECO:0000256" key="1">
    <source>
        <dbReference type="SAM" id="MobiDB-lite"/>
    </source>
</evidence>
<dbReference type="EMBL" id="VXIS01000006">
    <property type="protein sequence ID" value="KAA8914384.1"/>
    <property type="molecule type" value="Genomic_DNA"/>
</dbReference>
<accession>A0A5J5FAR0</accession>
<name>A0A5J5FAR0_9PEZI</name>
<keyword evidence="3" id="KW-1185">Reference proteome</keyword>